<dbReference type="Gene3D" id="2.40.50.40">
    <property type="match status" value="1"/>
</dbReference>
<accession>A0ABD0RPJ8</accession>
<dbReference type="EMBL" id="JAMKFB020000002">
    <property type="protein sequence ID" value="KAL0199797.1"/>
    <property type="molecule type" value="Genomic_DNA"/>
</dbReference>
<proteinExistence type="predicted"/>
<feature type="non-terminal residue" evidence="3">
    <location>
        <position position="119"/>
    </location>
</feature>
<evidence type="ECO:0000313" key="4">
    <source>
        <dbReference type="Proteomes" id="UP001529510"/>
    </source>
</evidence>
<gene>
    <name evidence="3" type="ORF">M9458_002984</name>
</gene>
<name>A0ABD0RPJ8_CIRMR</name>
<organism evidence="3 4">
    <name type="scientific">Cirrhinus mrigala</name>
    <name type="common">Mrigala</name>
    <dbReference type="NCBI Taxonomy" id="683832"/>
    <lineage>
        <taxon>Eukaryota</taxon>
        <taxon>Metazoa</taxon>
        <taxon>Chordata</taxon>
        <taxon>Craniata</taxon>
        <taxon>Vertebrata</taxon>
        <taxon>Euteleostomi</taxon>
        <taxon>Actinopterygii</taxon>
        <taxon>Neopterygii</taxon>
        <taxon>Teleostei</taxon>
        <taxon>Ostariophysi</taxon>
        <taxon>Cypriniformes</taxon>
        <taxon>Cyprinidae</taxon>
        <taxon>Labeoninae</taxon>
        <taxon>Labeonini</taxon>
        <taxon>Cirrhinus</taxon>
    </lineage>
</organism>
<keyword evidence="4" id="KW-1185">Reference proteome</keyword>
<dbReference type="SUPFAM" id="SSF54160">
    <property type="entry name" value="Chromo domain-like"/>
    <property type="match status" value="1"/>
</dbReference>
<dbReference type="Proteomes" id="UP001529510">
    <property type="component" value="Unassembled WGS sequence"/>
</dbReference>
<dbReference type="Pfam" id="PF00385">
    <property type="entry name" value="Chromo"/>
    <property type="match status" value="1"/>
</dbReference>
<dbReference type="InterPro" id="IPR016197">
    <property type="entry name" value="Chromo-like_dom_sf"/>
</dbReference>
<evidence type="ECO:0000256" key="1">
    <source>
        <dbReference type="ARBA" id="ARBA00004123"/>
    </source>
</evidence>
<feature type="domain" description="Chromo" evidence="2">
    <location>
        <begin position="12"/>
        <end position="42"/>
    </location>
</feature>
<feature type="non-terminal residue" evidence="3">
    <location>
        <position position="1"/>
    </location>
</feature>
<sequence>TPPLIIDSEEAYQVREILDSRRRARGLQYLVDWEGYGPEERSDRIPHFPSGSACPETSRKAALSCASSLQEPLAGGGLCHELSLCGSLRSPPEGTIPGVLVSFSDSITHNPVPGADHLH</sequence>
<dbReference type="AlphaFoldDB" id="A0ABD0RPJ8"/>
<protein>
    <recommendedName>
        <fullName evidence="2">Chromo domain-containing protein</fullName>
    </recommendedName>
</protein>
<dbReference type="InterPro" id="IPR000953">
    <property type="entry name" value="Chromo/chromo_shadow_dom"/>
</dbReference>
<evidence type="ECO:0000313" key="3">
    <source>
        <dbReference type="EMBL" id="KAL0199797.1"/>
    </source>
</evidence>
<dbReference type="InterPro" id="IPR023780">
    <property type="entry name" value="Chromo_domain"/>
</dbReference>
<evidence type="ECO:0000259" key="2">
    <source>
        <dbReference type="PROSITE" id="PS50013"/>
    </source>
</evidence>
<comment type="caution">
    <text evidence="3">The sequence shown here is derived from an EMBL/GenBank/DDBJ whole genome shotgun (WGS) entry which is preliminary data.</text>
</comment>
<comment type="subcellular location">
    <subcellularLocation>
        <location evidence="1">Nucleus</location>
    </subcellularLocation>
</comment>
<dbReference type="GO" id="GO:0005634">
    <property type="term" value="C:nucleus"/>
    <property type="evidence" value="ECO:0007669"/>
    <property type="project" value="UniProtKB-SubCell"/>
</dbReference>
<dbReference type="PROSITE" id="PS50013">
    <property type="entry name" value="CHROMO_2"/>
    <property type="match status" value="1"/>
</dbReference>
<reference evidence="3 4" key="1">
    <citation type="submission" date="2024-05" db="EMBL/GenBank/DDBJ databases">
        <title>Genome sequencing and assembly of Indian major carp, Cirrhinus mrigala (Hamilton, 1822).</title>
        <authorList>
            <person name="Mohindra V."/>
            <person name="Chowdhury L.M."/>
            <person name="Lal K."/>
            <person name="Jena J.K."/>
        </authorList>
    </citation>
    <scope>NUCLEOTIDE SEQUENCE [LARGE SCALE GENOMIC DNA]</scope>
    <source>
        <strain evidence="3">CM1030</strain>
        <tissue evidence="3">Blood</tissue>
    </source>
</reference>